<gene>
    <name evidence="2" type="ORF">V6N12_047782</name>
</gene>
<evidence type="ECO:0000313" key="2">
    <source>
        <dbReference type="EMBL" id="KAK8523256.1"/>
    </source>
</evidence>
<keyword evidence="3" id="KW-1185">Reference proteome</keyword>
<name>A0ABR2CU05_9ROSI</name>
<proteinExistence type="predicted"/>
<feature type="region of interest" description="Disordered" evidence="1">
    <location>
        <begin position="47"/>
        <end position="66"/>
    </location>
</feature>
<comment type="caution">
    <text evidence="2">The sequence shown here is derived from an EMBL/GenBank/DDBJ whole genome shotgun (WGS) entry which is preliminary data.</text>
</comment>
<accession>A0ABR2CU05</accession>
<reference evidence="2 3" key="1">
    <citation type="journal article" date="2024" name="G3 (Bethesda)">
        <title>Genome assembly of Hibiscus sabdariffa L. provides insights into metabolisms of medicinal natural products.</title>
        <authorList>
            <person name="Kim T."/>
        </authorList>
    </citation>
    <scope>NUCLEOTIDE SEQUENCE [LARGE SCALE GENOMIC DNA]</scope>
    <source>
        <strain evidence="2">TK-2024</strain>
        <tissue evidence="2">Old leaves</tissue>
    </source>
</reference>
<organism evidence="2 3">
    <name type="scientific">Hibiscus sabdariffa</name>
    <name type="common">roselle</name>
    <dbReference type="NCBI Taxonomy" id="183260"/>
    <lineage>
        <taxon>Eukaryota</taxon>
        <taxon>Viridiplantae</taxon>
        <taxon>Streptophyta</taxon>
        <taxon>Embryophyta</taxon>
        <taxon>Tracheophyta</taxon>
        <taxon>Spermatophyta</taxon>
        <taxon>Magnoliopsida</taxon>
        <taxon>eudicotyledons</taxon>
        <taxon>Gunneridae</taxon>
        <taxon>Pentapetalae</taxon>
        <taxon>rosids</taxon>
        <taxon>malvids</taxon>
        <taxon>Malvales</taxon>
        <taxon>Malvaceae</taxon>
        <taxon>Malvoideae</taxon>
        <taxon>Hibiscus</taxon>
    </lineage>
</organism>
<evidence type="ECO:0008006" key="4">
    <source>
        <dbReference type="Google" id="ProtNLM"/>
    </source>
</evidence>
<sequence length="125" mass="13575">MTARACCWCWRFAGAAVRRGGDERSKSFLRLLGPFLTGLNGERERGGLSGSFGTLSHPKGLPRRRRTTAEPKLQGHFRGFLGPFPVKLNGEDERGCWRLPFGGGGAPNRRGTTTIVVTGDERGGC</sequence>
<protein>
    <recommendedName>
        <fullName evidence="4">Secreted protein</fullName>
    </recommendedName>
</protein>
<evidence type="ECO:0000256" key="1">
    <source>
        <dbReference type="SAM" id="MobiDB-lite"/>
    </source>
</evidence>
<evidence type="ECO:0000313" key="3">
    <source>
        <dbReference type="Proteomes" id="UP001472677"/>
    </source>
</evidence>
<dbReference type="EMBL" id="JBBPBM010000043">
    <property type="protein sequence ID" value="KAK8523256.1"/>
    <property type="molecule type" value="Genomic_DNA"/>
</dbReference>
<dbReference type="Proteomes" id="UP001472677">
    <property type="component" value="Unassembled WGS sequence"/>
</dbReference>